<gene>
    <name evidence="1" type="ORF">O6P43_007379</name>
</gene>
<comment type="caution">
    <text evidence="1">The sequence shown here is derived from an EMBL/GenBank/DDBJ whole genome shotgun (WGS) entry which is preliminary data.</text>
</comment>
<proteinExistence type="predicted"/>
<dbReference type="PANTHER" id="PTHR34451:SF15">
    <property type="entry name" value="PHD-TYPE DOMAIN-CONTAINING PROTEIN"/>
    <property type="match status" value="1"/>
</dbReference>
<keyword evidence="1" id="KW-0238">DNA-binding</keyword>
<sequence>MNLPPAKPTTINDTKTECSNCGSKNCCVLHNVQLRSIDRRLCTSCVLRLHPSSFCPFCFEFYEKSSTSSASSYRYLSCIRCSSLAHIHCLPSPTLSHSSFLCPPCSKPNFSFFDMDNLDANSTSNYNRVIDKKRALVLLCAAKIASASMNKALNNAKIKADRSVREAALARKRAKEALEHVAAVDKARRIEGMVEVSGSGNLGAKEKDKIQTNSGLETSCKKDVTGRLAEQKVPLGSPKNCLSVVVQDDVKKNGAPVSAVERDCTLRSNGTVNDKNKCGNFGNSTNLDGDLKRLESSHGRVEDVISK</sequence>
<dbReference type="PANTHER" id="PTHR34451">
    <property type="entry name" value="PHD FINGER FAMILY PROTEIN"/>
    <property type="match status" value="1"/>
</dbReference>
<keyword evidence="2" id="KW-1185">Reference proteome</keyword>
<dbReference type="AlphaFoldDB" id="A0AAD7QA88"/>
<evidence type="ECO:0000313" key="2">
    <source>
        <dbReference type="Proteomes" id="UP001163823"/>
    </source>
</evidence>
<reference evidence="1" key="1">
    <citation type="journal article" date="2023" name="Science">
        <title>Elucidation of the pathway for biosynthesis of saponin adjuvants from the soapbark tree.</title>
        <authorList>
            <person name="Reed J."/>
            <person name="Orme A."/>
            <person name="El-Demerdash A."/>
            <person name="Owen C."/>
            <person name="Martin L.B.B."/>
            <person name="Misra R.C."/>
            <person name="Kikuchi S."/>
            <person name="Rejzek M."/>
            <person name="Martin A.C."/>
            <person name="Harkess A."/>
            <person name="Leebens-Mack J."/>
            <person name="Louveau T."/>
            <person name="Stephenson M.J."/>
            <person name="Osbourn A."/>
        </authorList>
    </citation>
    <scope>NUCLEOTIDE SEQUENCE</scope>
    <source>
        <strain evidence="1">S10</strain>
    </source>
</reference>
<organism evidence="1 2">
    <name type="scientific">Quillaja saponaria</name>
    <name type="common">Soap bark tree</name>
    <dbReference type="NCBI Taxonomy" id="32244"/>
    <lineage>
        <taxon>Eukaryota</taxon>
        <taxon>Viridiplantae</taxon>
        <taxon>Streptophyta</taxon>
        <taxon>Embryophyta</taxon>
        <taxon>Tracheophyta</taxon>
        <taxon>Spermatophyta</taxon>
        <taxon>Magnoliopsida</taxon>
        <taxon>eudicotyledons</taxon>
        <taxon>Gunneridae</taxon>
        <taxon>Pentapetalae</taxon>
        <taxon>rosids</taxon>
        <taxon>fabids</taxon>
        <taxon>Fabales</taxon>
        <taxon>Quillajaceae</taxon>
        <taxon>Quillaja</taxon>
    </lineage>
</organism>
<dbReference type="KEGG" id="qsa:O6P43_007379"/>
<protein>
    <submittedName>
        <fullName evidence="1">DNA-binding protein</fullName>
    </submittedName>
</protein>
<name>A0AAD7QA88_QUISA</name>
<accession>A0AAD7QA88</accession>
<evidence type="ECO:0000313" key="1">
    <source>
        <dbReference type="EMBL" id="KAJ7977809.1"/>
    </source>
</evidence>
<dbReference type="GO" id="GO:0003677">
    <property type="term" value="F:DNA binding"/>
    <property type="evidence" value="ECO:0007669"/>
    <property type="project" value="UniProtKB-KW"/>
</dbReference>
<dbReference type="EMBL" id="JARAOO010000003">
    <property type="protein sequence ID" value="KAJ7977809.1"/>
    <property type="molecule type" value="Genomic_DNA"/>
</dbReference>
<dbReference type="Proteomes" id="UP001163823">
    <property type="component" value="Chromosome 3"/>
</dbReference>